<feature type="compositionally biased region" description="Low complexity" evidence="1">
    <location>
        <begin position="119"/>
        <end position="129"/>
    </location>
</feature>
<feature type="compositionally biased region" description="Pro residues" evidence="1">
    <location>
        <begin position="73"/>
        <end position="91"/>
    </location>
</feature>
<dbReference type="InterPro" id="IPR010982">
    <property type="entry name" value="Lambda_DNA-bd_dom_sf"/>
</dbReference>
<dbReference type="SUPFAM" id="SSF47413">
    <property type="entry name" value="lambda repressor-like DNA-binding domains"/>
    <property type="match status" value="1"/>
</dbReference>
<feature type="region of interest" description="Disordered" evidence="1">
    <location>
        <begin position="64"/>
        <end position="129"/>
    </location>
</feature>
<dbReference type="Proteomes" id="UP000828924">
    <property type="component" value="Chromosome"/>
</dbReference>
<proteinExistence type="predicted"/>
<feature type="compositionally biased region" description="Basic residues" evidence="1">
    <location>
        <begin position="97"/>
        <end position="118"/>
    </location>
</feature>
<dbReference type="Gene3D" id="1.10.260.40">
    <property type="entry name" value="lambda repressor-like DNA-binding domains"/>
    <property type="match status" value="1"/>
</dbReference>
<feature type="domain" description="HTH cro/C1-type" evidence="2">
    <location>
        <begin position="8"/>
        <end position="63"/>
    </location>
</feature>
<dbReference type="SMART" id="SM00530">
    <property type="entry name" value="HTH_XRE"/>
    <property type="match status" value="1"/>
</dbReference>
<reference evidence="3 4" key="1">
    <citation type="submission" date="2021-03" db="EMBL/GenBank/DDBJ databases">
        <title>Complete genome of Streptomyces formicae strain 1H-GS9 (DSM 100524).</title>
        <authorList>
            <person name="Atanasov K.E."/>
            <person name="Altabella T."/>
            <person name="Ferrer A."/>
        </authorList>
    </citation>
    <scope>NUCLEOTIDE SEQUENCE [LARGE SCALE GENOMIC DNA]</scope>
    <source>
        <strain evidence="3 4">1H-GS9</strain>
    </source>
</reference>
<keyword evidence="4" id="KW-1185">Reference proteome</keyword>
<dbReference type="RefSeq" id="WP_422641056.1">
    <property type="nucleotide sequence ID" value="NZ_CP071872.1"/>
</dbReference>
<evidence type="ECO:0000256" key="1">
    <source>
        <dbReference type="SAM" id="MobiDB-lite"/>
    </source>
</evidence>
<evidence type="ECO:0000313" key="3">
    <source>
        <dbReference type="EMBL" id="UNM13235.1"/>
    </source>
</evidence>
<sequence>MHIRDSRSFTELLRLQSLSQRKLADIAHVSQAFISLLAHGRRGARPETAWRIATALGVLTEELFSTTTAAPTTPIPTPTPAPAPTPTPTPTPTATHFARHKLSKDRRPTRTHRPRTHRPTPCTTHQAAA</sequence>
<organism evidence="3 4">
    <name type="scientific">Streptomyces formicae</name>
    <dbReference type="NCBI Taxonomy" id="1616117"/>
    <lineage>
        <taxon>Bacteria</taxon>
        <taxon>Bacillati</taxon>
        <taxon>Actinomycetota</taxon>
        <taxon>Actinomycetes</taxon>
        <taxon>Kitasatosporales</taxon>
        <taxon>Streptomycetaceae</taxon>
        <taxon>Streptomyces</taxon>
    </lineage>
</organism>
<dbReference type="EMBL" id="CP071872">
    <property type="protein sequence ID" value="UNM13235.1"/>
    <property type="molecule type" value="Genomic_DNA"/>
</dbReference>
<gene>
    <name evidence="3" type="ORF">J4032_18615</name>
</gene>
<dbReference type="CDD" id="cd00093">
    <property type="entry name" value="HTH_XRE"/>
    <property type="match status" value="1"/>
</dbReference>
<dbReference type="InterPro" id="IPR001387">
    <property type="entry name" value="Cro/C1-type_HTH"/>
</dbReference>
<evidence type="ECO:0000313" key="4">
    <source>
        <dbReference type="Proteomes" id="UP000828924"/>
    </source>
</evidence>
<name>A0ABY3WRP6_9ACTN</name>
<accession>A0ABY3WRP6</accession>
<dbReference type="Pfam" id="PF01381">
    <property type="entry name" value="HTH_3"/>
    <property type="match status" value="1"/>
</dbReference>
<protein>
    <submittedName>
        <fullName evidence="3">Helix-turn-helix transcriptional regulator</fullName>
    </submittedName>
</protein>
<evidence type="ECO:0000259" key="2">
    <source>
        <dbReference type="SMART" id="SM00530"/>
    </source>
</evidence>